<feature type="signal peptide" evidence="2">
    <location>
        <begin position="1"/>
        <end position="15"/>
    </location>
</feature>
<name>A0ABQ9JWG5_9CUCU</name>
<dbReference type="Proteomes" id="UP001162164">
    <property type="component" value="Unassembled WGS sequence"/>
</dbReference>
<protein>
    <submittedName>
        <fullName evidence="3">Uncharacterized protein</fullName>
    </submittedName>
</protein>
<keyword evidence="4" id="KW-1185">Reference proteome</keyword>
<evidence type="ECO:0000256" key="1">
    <source>
        <dbReference type="SAM" id="MobiDB-lite"/>
    </source>
</evidence>
<sequence length="137" mass="15914">MYKLFTLVLITVSSAVENLQRPFQRVDSPPYLPSGWRPAGPRPQIQYGTPFKEYEPPQEATTTVETEVTTTEVPTTTEEITENNDDNSVINEDINQKLTQRGKKKKEFIIFIVLGVFFRKFVMQRMVVTRMWIIVQD</sequence>
<evidence type="ECO:0000256" key="2">
    <source>
        <dbReference type="SAM" id="SignalP"/>
    </source>
</evidence>
<evidence type="ECO:0000313" key="3">
    <source>
        <dbReference type="EMBL" id="KAJ8982274.1"/>
    </source>
</evidence>
<keyword evidence="2" id="KW-0732">Signal</keyword>
<evidence type="ECO:0000313" key="4">
    <source>
        <dbReference type="Proteomes" id="UP001162164"/>
    </source>
</evidence>
<feature type="compositionally biased region" description="Low complexity" evidence="1">
    <location>
        <begin position="57"/>
        <end position="78"/>
    </location>
</feature>
<gene>
    <name evidence="3" type="ORF">NQ317_007247</name>
</gene>
<comment type="caution">
    <text evidence="3">The sequence shown here is derived from an EMBL/GenBank/DDBJ whole genome shotgun (WGS) entry which is preliminary data.</text>
</comment>
<feature type="chain" id="PRO_5045671832" evidence="2">
    <location>
        <begin position="16"/>
        <end position="137"/>
    </location>
</feature>
<feature type="region of interest" description="Disordered" evidence="1">
    <location>
        <begin position="53"/>
        <end position="78"/>
    </location>
</feature>
<accession>A0ABQ9JWG5</accession>
<proteinExistence type="predicted"/>
<dbReference type="EMBL" id="JAPWTJ010000137">
    <property type="protein sequence ID" value="KAJ8982274.1"/>
    <property type="molecule type" value="Genomic_DNA"/>
</dbReference>
<organism evidence="3 4">
    <name type="scientific">Molorchus minor</name>
    <dbReference type="NCBI Taxonomy" id="1323400"/>
    <lineage>
        <taxon>Eukaryota</taxon>
        <taxon>Metazoa</taxon>
        <taxon>Ecdysozoa</taxon>
        <taxon>Arthropoda</taxon>
        <taxon>Hexapoda</taxon>
        <taxon>Insecta</taxon>
        <taxon>Pterygota</taxon>
        <taxon>Neoptera</taxon>
        <taxon>Endopterygota</taxon>
        <taxon>Coleoptera</taxon>
        <taxon>Polyphaga</taxon>
        <taxon>Cucujiformia</taxon>
        <taxon>Chrysomeloidea</taxon>
        <taxon>Cerambycidae</taxon>
        <taxon>Lamiinae</taxon>
        <taxon>Monochamini</taxon>
        <taxon>Molorchus</taxon>
    </lineage>
</organism>
<reference evidence="3" key="1">
    <citation type="journal article" date="2023" name="Insect Mol. Biol.">
        <title>Genome sequencing provides insights into the evolution of gene families encoding plant cell wall-degrading enzymes in longhorned beetles.</title>
        <authorList>
            <person name="Shin N.R."/>
            <person name="Okamura Y."/>
            <person name="Kirsch R."/>
            <person name="Pauchet Y."/>
        </authorList>
    </citation>
    <scope>NUCLEOTIDE SEQUENCE</scope>
    <source>
        <strain evidence="3">MMC_N1</strain>
    </source>
</reference>